<dbReference type="PIRSF" id="PIRSF020967">
    <property type="entry name" value="UCP020967"/>
    <property type="match status" value="1"/>
</dbReference>
<name>A0A3G8YNF6_9DEIO</name>
<dbReference type="Pfam" id="PF12500">
    <property type="entry name" value="TRSP"/>
    <property type="match status" value="1"/>
</dbReference>
<proteinExistence type="predicted"/>
<dbReference type="RefSeq" id="WP_124873528.1">
    <property type="nucleotide sequence ID" value="NZ_CP034184.1"/>
</dbReference>
<dbReference type="SUPFAM" id="SSF53271">
    <property type="entry name" value="PRTase-like"/>
    <property type="match status" value="1"/>
</dbReference>
<evidence type="ECO:0000259" key="2">
    <source>
        <dbReference type="Pfam" id="PF15609"/>
    </source>
</evidence>
<evidence type="ECO:0008006" key="5">
    <source>
        <dbReference type="Google" id="ProtNLM"/>
    </source>
</evidence>
<dbReference type="EMBL" id="CP034184">
    <property type="protein sequence ID" value="AZI44154.1"/>
    <property type="molecule type" value="Genomic_DNA"/>
</dbReference>
<dbReference type="KEGG" id="dph:EHF33_14720"/>
<sequence>MNTFLEQVTLPSGTLSLEVEQAGWPLNELLRYAVRRNPKRGFLFVSRVLGKHLPVRPALARRSWAALATQLPPLTRPHFIGLAETATALGEGVAREWMLQHPDVPASFQHTTRYRISVPLLLRFDEPHSHAPAHLLYDPGKLARSARELVLVDDELSTGTTLQNLAAEWRHLHPHLERVVLVSLTDWCPRRGALAEALGVPTSFVSLLRGTYTFTPDPAWQPPPLPAVTGNGADKTALLAQHSARLGHLVRPDVQELTLQLGQRLLVLGTGEYQFPAAQLALDLEAQGHDVYWSATTRSPVLDGLAIEHRLTFTDNVGDRIPNYLYNVVPDDYDVILVGYEGQCQPDPALLKLLGDRARAVKLT</sequence>
<reference evidence="3 4" key="1">
    <citation type="submission" date="2018-11" db="EMBL/GenBank/DDBJ databases">
        <title>Deinococcus shelandsis sp. nov., isolated from South Shetland Islands soil of Antarctica.</title>
        <authorList>
            <person name="Tian J."/>
        </authorList>
    </citation>
    <scope>NUCLEOTIDE SEQUENCE [LARGE SCALE GENOMIC DNA]</scope>
    <source>
        <strain evidence="3 4">S14-83T</strain>
    </source>
</reference>
<protein>
    <recommendedName>
        <fullName evidence="5">Phosphoribosyltransferase</fullName>
    </recommendedName>
</protein>
<dbReference type="Pfam" id="PF15609">
    <property type="entry name" value="PRTase_2"/>
    <property type="match status" value="1"/>
</dbReference>
<evidence type="ECO:0000313" key="4">
    <source>
        <dbReference type="Proteomes" id="UP000276417"/>
    </source>
</evidence>
<dbReference type="Proteomes" id="UP000276417">
    <property type="component" value="Chromosome 2"/>
</dbReference>
<evidence type="ECO:0000313" key="3">
    <source>
        <dbReference type="EMBL" id="AZI44154.1"/>
    </source>
</evidence>
<feature type="domain" description="TRSP" evidence="1">
    <location>
        <begin position="241"/>
        <end position="347"/>
    </location>
</feature>
<dbReference type="InterPro" id="IPR041688">
    <property type="entry name" value="PRTase_2"/>
</dbReference>
<accession>A0A3G8YNF6</accession>
<dbReference type="InterPro" id="IPR022537">
    <property type="entry name" value="TRSP_dom"/>
</dbReference>
<gene>
    <name evidence="3" type="ORF">EHF33_14720</name>
</gene>
<evidence type="ECO:0000259" key="1">
    <source>
        <dbReference type="Pfam" id="PF12500"/>
    </source>
</evidence>
<feature type="domain" description="Orotate phosphoribosyltransferase-like" evidence="2">
    <location>
        <begin position="29"/>
        <end position="211"/>
    </location>
</feature>
<dbReference type="InterPro" id="IPR029057">
    <property type="entry name" value="PRTase-like"/>
</dbReference>
<dbReference type="OrthoDB" id="56827at2"/>
<dbReference type="AlphaFoldDB" id="A0A3G8YNF6"/>
<keyword evidence="4" id="KW-1185">Reference proteome</keyword>
<dbReference type="InterPro" id="IPR011214">
    <property type="entry name" value="UCP020967"/>
</dbReference>
<organism evidence="3 4">
    <name type="scientific">Deinococcus psychrotolerans</name>
    <dbReference type="NCBI Taxonomy" id="2489213"/>
    <lineage>
        <taxon>Bacteria</taxon>
        <taxon>Thermotogati</taxon>
        <taxon>Deinococcota</taxon>
        <taxon>Deinococci</taxon>
        <taxon>Deinococcales</taxon>
        <taxon>Deinococcaceae</taxon>
        <taxon>Deinococcus</taxon>
    </lineage>
</organism>